<gene>
    <name evidence="1" type="ORF">ACFQ3J_11525</name>
</gene>
<dbReference type="Proteomes" id="UP001597169">
    <property type="component" value="Unassembled WGS sequence"/>
</dbReference>
<evidence type="ECO:0000313" key="2">
    <source>
        <dbReference type="Proteomes" id="UP001597169"/>
    </source>
</evidence>
<dbReference type="EMBL" id="JBHTKX010000001">
    <property type="protein sequence ID" value="MFD1128802.1"/>
    <property type="molecule type" value="Genomic_DNA"/>
</dbReference>
<accession>A0ABW3PTY7</accession>
<comment type="caution">
    <text evidence="1">The sequence shown here is derived from an EMBL/GenBank/DDBJ whole genome shotgun (WGS) entry which is preliminary data.</text>
</comment>
<dbReference type="RefSeq" id="WP_251581775.1">
    <property type="nucleotide sequence ID" value="NZ_JBHTKX010000001.1"/>
</dbReference>
<organism evidence="1 2">
    <name type="scientific">Paenibacillus provencensis</name>
    <dbReference type="NCBI Taxonomy" id="441151"/>
    <lineage>
        <taxon>Bacteria</taxon>
        <taxon>Bacillati</taxon>
        <taxon>Bacillota</taxon>
        <taxon>Bacilli</taxon>
        <taxon>Bacillales</taxon>
        <taxon>Paenibacillaceae</taxon>
        <taxon>Paenibacillus</taxon>
    </lineage>
</organism>
<reference evidence="2" key="1">
    <citation type="journal article" date="2019" name="Int. J. Syst. Evol. Microbiol.">
        <title>The Global Catalogue of Microorganisms (GCM) 10K type strain sequencing project: providing services to taxonomists for standard genome sequencing and annotation.</title>
        <authorList>
            <consortium name="The Broad Institute Genomics Platform"/>
            <consortium name="The Broad Institute Genome Sequencing Center for Infectious Disease"/>
            <person name="Wu L."/>
            <person name="Ma J."/>
        </authorList>
    </citation>
    <scope>NUCLEOTIDE SEQUENCE [LARGE SCALE GENOMIC DNA]</scope>
    <source>
        <strain evidence="2">CCUG 53519</strain>
    </source>
</reference>
<proteinExistence type="predicted"/>
<name>A0ABW3PTY7_9BACL</name>
<evidence type="ECO:0000313" key="1">
    <source>
        <dbReference type="EMBL" id="MFD1128802.1"/>
    </source>
</evidence>
<protein>
    <submittedName>
        <fullName evidence="1">Uncharacterized protein</fullName>
    </submittedName>
</protein>
<sequence>MKSCLLPYLSVGWTGYMPAACEHTQLHISDKLAPLLWGWPDKFLSRMDQADSRVNVVVGDGSDFSGGFDTPEDIKKLPDHYSGGIWTNPY</sequence>
<keyword evidence="2" id="KW-1185">Reference proteome</keyword>